<comment type="caution">
    <text evidence="1">The sequence shown here is derived from an EMBL/GenBank/DDBJ whole genome shotgun (WGS) entry which is preliminary data.</text>
</comment>
<name>A0ABN2J8S9_9ACTN</name>
<dbReference type="SUPFAM" id="SSF47598">
    <property type="entry name" value="Ribbon-helix-helix"/>
    <property type="match status" value="1"/>
</dbReference>
<gene>
    <name evidence="1" type="ORF">GCM10009831_32770</name>
</gene>
<dbReference type="InterPro" id="IPR010985">
    <property type="entry name" value="Ribbon_hlx_hlx"/>
</dbReference>
<accession>A0ABN2J8S9</accession>
<dbReference type="EMBL" id="BAAAQG010000022">
    <property type="protein sequence ID" value="GAA1720117.1"/>
    <property type="molecule type" value="Genomic_DNA"/>
</dbReference>
<evidence type="ECO:0000313" key="2">
    <source>
        <dbReference type="Proteomes" id="UP001500383"/>
    </source>
</evidence>
<dbReference type="Proteomes" id="UP001500383">
    <property type="component" value="Unassembled WGS sequence"/>
</dbReference>
<sequence>MAQPHKGDRRLVGTRLARDVHDEVQRRAADAGTSVSQYVADVLAAHVGRTDEIRETPADALFPRHQLEEPPLADIA</sequence>
<keyword evidence="2" id="KW-1185">Reference proteome</keyword>
<organism evidence="1 2">
    <name type="scientific">Dietzia cercidiphylli</name>
    <dbReference type="NCBI Taxonomy" id="498199"/>
    <lineage>
        <taxon>Bacteria</taxon>
        <taxon>Bacillati</taxon>
        <taxon>Actinomycetota</taxon>
        <taxon>Actinomycetes</taxon>
        <taxon>Mycobacteriales</taxon>
        <taxon>Dietziaceae</taxon>
        <taxon>Dietzia</taxon>
    </lineage>
</organism>
<evidence type="ECO:0008006" key="3">
    <source>
        <dbReference type="Google" id="ProtNLM"/>
    </source>
</evidence>
<protein>
    <recommendedName>
        <fullName evidence="3">Toxin-antitoxin system</fullName>
    </recommendedName>
</protein>
<proteinExistence type="predicted"/>
<reference evidence="1 2" key="1">
    <citation type="journal article" date="2019" name="Int. J. Syst. Evol. Microbiol.">
        <title>The Global Catalogue of Microorganisms (GCM) 10K type strain sequencing project: providing services to taxonomists for standard genome sequencing and annotation.</title>
        <authorList>
            <consortium name="The Broad Institute Genomics Platform"/>
            <consortium name="The Broad Institute Genome Sequencing Center for Infectious Disease"/>
            <person name="Wu L."/>
            <person name="Ma J."/>
        </authorList>
    </citation>
    <scope>NUCLEOTIDE SEQUENCE [LARGE SCALE GENOMIC DNA]</scope>
    <source>
        <strain evidence="1 2">JCM 16002</strain>
    </source>
</reference>
<evidence type="ECO:0000313" key="1">
    <source>
        <dbReference type="EMBL" id="GAA1720117.1"/>
    </source>
</evidence>